<feature type="region of interest" description="Disordered" evidence="1">
    <location>
        <begin position="1"/>
        <end position="53"/>
    </location>
</feature>
<protein>
    <submittedName>
        <fullName evidence="2">Uncharacterized protein</fullName>
    </submittedName>
</protein>
<name>A0A0J8VM88_9ENTR</name>
<dbReference type="PATRIC" id="fig|1656095.3.peg.1169"/>
<gene>
    <name evidence="2" type="ORF">ACH50_10725</name>
</gene>
<evidence type="ECO:0000256" key="1">
    <source>
        <dbReference type="SAM" id="MobiDB-lite"/>
    </source>
</evidence>
<comment type="caution">
    <text evidence="2">The sequence shown here is derived from an EMBL/GenBank/DDBJ whole genome shotgun (WGS) entry which is preliminary data.</text>
</comment>
<accession>A0A0J8VM88</accession>
<feature type="compositionally biased region" description="Basic and acidic residues" evidence="1">
    <location>
        <begin position="1"/>
        <end position="19"/>
    </location>
</feature>
<dbReference type="Proteomes" id="UP000037315">
    <property type="component" value="Unassembled WGS sequence"/>
</dbReference>
<reference evidence="2 3" key="1">
    <citation type="submission" date="2015-06" db="EMBL/GenBank/DDBJ databases">
        <title>Genome sequencing of Cronobacter sp. strain DJ34 isolated from petroleum contaminated sludge of Duliajan Oil Fields, Assam, India.</title>
        <authorList>
            <person name="Pal S."/>
            <person name="Banerjee T.D."/>
            <person name="Roy A."/>
            <person name="Sar P."/>
            <person name="Kazy S.K."/>
        </authorList>
    </citation>
    <scope>NUCLEOTIDE SEQUENCE [LARGE SCALE GENOMIC DNA]</scope>
    <source>
        <strain evidence="2 3">DJ34</strain>
    </source>
</reference>
<organism evidence="2 3">
    <name type="scientific">Franconibacter pulveris</name>
    <dbReference type="NCBI Taxonomy" id="435910"/>
    <lineage>
        <taxon>Bacteria</taxon>
        <taxon>Pseudomonadati</taxon>
        <taxon>Pseudomonadota</taxon>
        <taxon>Gammaproteobacteria</taxon>
        <taxon>Enterobacterales</taxon>
        <taxon>Enterobacteriaceae</taxon>
        <taxon>Franconibacter</taxon>
    </lineage>
</organism>
<proteinExistence type="predicted"/>
<keyword evidence="3" id="KW-1185">Reference proteome</keyword>
<dbReference type="EMBL" id="LFEJ01000014">
    <property type="protein sequence ID" value="KMV34618.1"/>
    <property type="molecule type" value="Genomic_DNA"/>
</dbReference>
<evidence type="ECO:0000313" key="3">
    <source>
        <dbReference type="Proteomes" id="UP000037315"/>
    </source>
</evidence>
<dbReference type="AlphaFoldDB" id="A0A0J8VM88"/>
<feature type="compositionally biased region" description="Polar residues" evidence="1">
    <location>
        <begin position="20"/>
        <end position="39"/>
    </location>
</feature>
<sequence length="88" mass="9771">MAGHQPQKDNFRRQDEKQKSCLSNGSVYQSFFRKNNKNPLSGDERSRGGIDGRACQPGLRRLAFGPALPLAVSERGQNEEVRLAGGKR</sequence>
<evidence type="ECO:0000313" key="2">
    <source>
        <dbReference type="EMBL" id="KMV34618.1"/>
    </source>
</evidence>